<sequence length="552" mass="63279">MDAVEQDFTNLSDGGSVEVTMGMQPDHGSENTEDTNTSPAKKKARVIKLDKRTLRSPVWKTFNKLTTVFEDGKSRAQCKDCKKLVIDDSHHGTGNMNRHLKTCPGQTSGVLALFAYISPDIKLPCRNTIKACALRMFKNEKQRLHNLLASVEGRICLTSDLWTSQCTDGYLALTAHFVDKDWKLHKRILSFCHMPPPHNGVALSEKINALVTDWGIEKNLLVMNGDFFHVRCCAHVLNLIVQDGLKEIDSSVIKIRECIKYIKGSEARKLKFCECVRQVGILDKWDKIMKISKFLGYFYEVTCLFSGTKYPTSNLFFPKVFVIQLQIKAAMNDSESFMKKMGTYMYMKFEKYWSEYSLILAIAIILDPRYKLHFVDWAYTKLHGVNSVEFAKVDDKLNDLFGVYLEKLSHLDNSNTAMNSVPIHQRESVDVIFEDFDNNYDGSSSIEKNELQKYLEDKRIDRKVDIDVLSWWQMERFHYPILSQLARDVLTILISTVASESAFSIGGRVLDQYRSSLLPETVQALLCTRDWLFGKGGNIFLYGIVLLFYFFS</sequence>
<keyword evidence="9" id="KW-0539">Nucleus</keyword>
<reference evidence="14 15" key="1">
    <citation type="submission" date="2019-09" db="EMBL/GenBank/DDBJ databases">
        <authorList>
            <person name="Ou C."/>
        </authorList>
    </citation>
    <scope>NUCLEOTIDE SEQUENCE [LARGE SCALE GENOMIC DNA]</scope>
    <source>
        <strain evidence="14">S2</strain>
        <tissue evidence="14">Leaf</tissue>
    </source>
</reference>
<comment type="caution">
    <text evidence="14">The sequence shown here is derived from an EMBL/GenBank/DDBJ whole genome shotgun (WGS) entry which is preliminary data.</text>
</comment>
<evidence type="ECO:0000256" key="11">
    <source>
        <dbReference type="SAM" id="MobiDB-lite"/>
    </source>
</evidence>
<protein>
    <recommendedName>
        <fullName evidence="16">Zinc finger BED domain-containing protein RICESLEEPER 2-like</fullName>
    </recommendedName>
</protein>
<comment type="subunit">
    <text evidence="2">Homodimer.</text>
</comment>
<evidence type="ECO:0000256" key="3">
    <source>
        <dbReference type="ARBA" id="ARBA00022723"/>
    </source>
</evidence>
<evidence type="ECO:0000259" key="12">
    <source>
        <dbReference type="PROSITE" id="PS50222"/>
    </source>
</evidence>
<dbReference type="SUPFAM" id="SSF53098">
    <property type="entry name" value="Ribonuclease H-like"/>
    <property type="match status" value="1"/>
</dbReference>
<dbReference type="PANTHER" id="PTHR46481">
    <property type="entry name" value="ZINC FINGER BED DOMAIN-CONTAINING PROTEIN 4"/>
    <property type="match status" value="1"/>
</dbReference>
<evidence type="ECO:0000256" key="8">
    <source>
        <dbReference type="ARBA" id="ARBA00023163"/>
    </source>
</evidence>
<gene>
    <name evidence="14" type="ORF">D8674_034607</name>
</gene>
<evidence type="ECO:0000313" key="14">
    <source>
        <dbReference type="EMBL" id="KAB2612291.1"/>
    </source>
</evidence>
<dbReference type="InterPro" id="IPR052035">
    <property type="entry name" value="ZnF_BED_domain_contain"/>
</dbReference>
<keyword evidence="6" id="KW-0805">Transcription regulation</keyword>
<keyword evidence="8" id="KW-0804">Transcription</keyword>
<keyword evidence="4 10" id="KW-0863">Zinc-finger</keyword>
<organism evidence="14 15">
    <name type="scientific">Pyrus ussuriensis x Pyrus communis</name>
    <dbReference type="NCBI Taxonomy" id="2448454"/>
    <lineage>
        <taxon>Eukaryota</taxon>
        <taxon>Viridiplantae</taxon>
        <taxon>Streptophyta</taxon>
        <taxon>Embryophyta</taxon>
        <taxon>Tracheophyta</taxon>
        <taxon>Spermatophyta</taxon>
        <taxon>Magnoliopsida</taxon>
        <taxon>eudicotyledons</taxon>
        <taxon>Gunneridae</taxon>
        <taxon>Pentapetalae</taxon>
        <taxon>rosids</taxon>
        <taxon>fabids</taxon>
        <taxon>Rosales</taxon>
        <taxon>Rosaceae</taxon>
        <taxon>Amygdaloideae</taxon>
        <taxon>Maleae</taxon>
        <taxon>Pyrus</taxon>
    </lineage>
</organism>
<evidence type="ECO:0000313" key="15">
    <source>
        <dbReference type="Proteomes" id="UP000327157"/>
    </source>
</evidence>
<dbReference type="GO" id="GO:0046983">
    <property type="term" value="F:protein dimerization activity"/>
    <property type="evidence" value="ECO:0007669"/>
    <property type="project" value="InterPro"/>
</dbReference>
<feature type="domain" description="EF-hand" evidence="12">
    <location>
        <begin position="424"/>
        <end position="461"/>
    </location>
</feature>
<dbReference type="GO" id="GO:0003677">
    <property type="term" value="F:DNA binding"/>
    <property type="evidence" value="ECO:0007669"/>
    <property type="project" value="UniProtKB-KW"/>
</dbReference>
<evidence type="ECO:0000256" key="10">
    <source>
        <dbReference type="PROSITE-ProRule" id="PRU00027"/>
    </source>
</evidence>
<dbReference type="AlphaFoldDB" id="A0A5N5GES6"/>
<evidence type="ECO:0000256" key="4">
    <source>
        <dbReference type="ARBA" id="ARBA00022771"/>
    </source>
</evidence>
<feature type="region of interest" description="Disordered" evidence="11">
    <location>
        <begin position="1"/>
        <end position="44"/>
    </location>
</feature>
<dbReference type="Pfam" id="PF14372">
    <property type="entry name" value="hAT-like_RNase-H"/>
    <property type="match status" value="1"/>
</dbReference>
<dbReference type="Proteomes" id="UP000327157">
    <property type="component" value="Chromosome 9"/>
</dbReference>
<dbReference type="GO" id="GO:0005634">
    <property type="term" value="C:nucleus"/>
    <property type="evidence" value="ECO:0007669"/>
    <property type="project" value="UniProtKB-SubCell"/>
</dbReference>
<dbReference type="Pfam" id="PF05699">
    <property type="entry name" value="Dimer_Tnp_hAT"/>
    <property type="match status" value="1"/>
</dbReference>
<keyword evidence="5" id="KW-0862">Zinc</keyword>
<dbReference type="InterPro" id="IPR012337">
    <property type="entry name" value="RNaseH-like_sf"/>
</dbReference>
<evidence type="ECO:0000256" key="5">
    <source>
        <dbReference type="ARBA" id="ARBA00022833"/>
    </source>
</evidence>
<reference evidence="15" key="2">
    <citation type="submission" date="2019-10" db="EMBL/GenBank/DDBJ databases">
        <title>A de novo genome assembly of a pear dwarfing rootstock.</title>
        <authorList>
            <person name="Wang F."/>
            <person name="Wang J."/>
            <person name="Li S."/>
            <person name="Zhang Y."/>
            <person name="Fang M."/>
            <person name="Ma L."/>
            <person name="Zhao Y."/>
            <person name="Jiang S."/>
        </authorList>
    </citation>
    <scope>NUCLEOTIDE SEQUENCE [LARGE SCALE GENOMIC DNA]</scope>
</reference>
<evidence type="ECO:0000256" key="7">
    <source>
        <dbReference type="ARBA" id="ARBA00023125"/>
    </source>
</evidence>
<dbReference type="OrthoDB" id="1704342at2759"/>
<dbReference type="InterPro" id="IPR002048">
    <property type="entry name" value="EF_hand_dom"/>
</dbReference>
<evidence type="ECO:0000256" key="9">
    <source>
        <dbReference type="ARBA" id="ARBA00023242"/>
    </source>
</evidence>
<evidence type="ECO:0008006" key="16">
    <source>
        <dbReference type="Google" id="ProtNLM"/>
    </source>
</evidence>
<reference evidence="14 15" key="3">
    <citation type="submission" date="2019-11" db="EMBL/GenBank/DDBJ databases">
        <title>A de novo genome assembly of a pear dwarfing rootstock.</title>
        <authorList>
            <person name="Wang F."/>
            <person name="Wang J."/>
            <person name="Li S."/>
            <person name="Zhang Y."/>
            <person name="Fang M."/>
            <person name="Ma L."/>
            <person name="Zhao Y."/>
            <person name="Jiang S."/>
        </authorList>
    </citation>
    <scope>NUCLEOTIDE SEQUENCE [LARGE SCALE GENOMIC DNA]</scope>
    <source>
        <strain evidence="14">S2</strain>
        <tissue evidence="14">Leaf</tissue>
    </source>
</reference>
<dbReference type="SMART" id="SM00614">
    <property type="entry name" value="ZnF_BED"/>
    <property type="match status" value="1"/>
</dbReference>
<feature type="domain" description="BED-type" evidence="13">
    <location>
        <begin position="53"/>
        <end position="110"/>
    </location>
</feature>
<dbReference type="InterPro" id="IPR025525">
    <property type="entry name" value="hAT-like_transposase_RNase-H"/>
</dbReference>
<accession>A0A5N5GES6</accession>
<dbReference type="GO" id="GO:0005509">
    <property type="term" value="F:calcium ion binding"/>
    <property type="evidence" value="ECO:0007669"/>
    <property type="project" value="InterPro"/>
</dbReference>
<dbReference type="PROSITE" id="PS50808">
    <property type="entry name" value="ZF_BED"/>
    <property type="match status" value="1"/>
</dbReference>
<name>A0A5N5GES6_9ROSA</name>
<keyword evidence="7" id="KW-0238">DNA-binding</keyword>
<keyword evidence="3" id="KW-0479">Metal-binding</keyword>
<dbReference type="GO" id="GO:0008270">
    <property type="term" value="F:zinc ion binding"/>
    <property type="evidence" value="ECO:0007669"/>
    <property type="project" value="UniProtKB-KW"/>
</dbReference>
<proteinExistence type="predicted"/>
<evidence type="ECO:0000259" key="13">
    <source>
        <dbReference type="PROSITE" id="PS50808"/>
    </source>
</evidence>
<keyword evidence="15" id="KW-1185">Reference proteome</keyword>
<evidence type="ECO:0000256" key="6">
    <source>
        <dbReference type="ARBA" id="ARBA00023015"/>
    </source>
</evidence>
<dbReference type="InterPro" id="IPR008906">
    <property type="entry name" value="HATC_C_dom"/>
</dbReference>
<dbReference type="InterPro" id="IPR003656">
    <property type="entry name" value="Znf_BED"/>
</dbReference>
<evidence type="ECO:0000256" key="1">
    <source>
        <dbReference type="ARBA" id="ARBA00004123"/>
    </source>
</evidence>
<evidence type="ECO:0000256" key="2">
    <source>
        <dbReference type="ARBA" id="ARBA00011738"/>
    </source>
</evidence>
<dbReference type="PANTHER" id="PTHR46481:SF6">
    <property type="entry name" value="ZINC FINGER BED DOMAIN-CONTAINING PROTEIN RICESLEEPER 2-LIKE"/>
    <property type="match status" value="1"/>
</dbReference>
<dbReference type="EMBL" id="SMOL01000458">
    <property type="protein sequence ID" value="KAB2612291.1"/>
    <property type="molecule type" value="Genomic_DNA"/>
</dbReference>
<comment type="subcellular location">
    <subcellularLocation>
        <location evidence="1">Nucleus</location>
    </subcellularLocation>
</comment>
<dbReference type="PROSITE" id="PS50222">
    <property type="entry name" value="EF_HAND_2"/>
    <property type="match status" value="1"/>
</dbReference>